<dbReference type="STRING" id="1814289.SAMN05216410_3680"/>
<dbReference type="InterPro" id="IPR041183">
    <property type="entry name" value="Cyclophilin-like"/>
</dbReference>
<keyword evidence="2" id="KW-0732">Signal</keyword>
<organism evidence="4 5">
    <name type="scientific">Sanguibacter gelidistatuariae</name>
    <dbReference type="NCBI Taxonomy" id="1814289"/>
    <lineage>
        <taxon>Bacteria</taxon>
        <taxon>Bacillati</taxon>
        <taxon>Actinomycetota</taxon>
        <taxon>Actinomycetes</taxon>
        <taxon>Micrococcales</taxon>
        <taxon>Sanguibacteraceae</taxon>
        <taxon>Sanguibacter</taxon>
    </lineage>
</organism>
<sequence>MRRKLLIAGSLAVLVAMTGCTTPSGDATVSASPAAPPPVASPPSIAKPEPTAIAGTIVRFTSDDALVDVTITSDNPTTRDFLSMLPLTLALEEFDGREKISYLPRELETSGSPGSDAANGDLIYFVPWGNLGFFYNAPGGYSDDVIQIGTFSATRAQLTALEGDDVTVEAIE</sequence>
<dbReference type="Gene3D" id="2.40.100.20">
    <property type="match status" value="1"/>
</dbReference>
<evidence type="ECO:0000259" key="3">
    <source>
        <dbReference type="Pfam" id="PF18050"/>
    </source>
</evidence>
<dbReference type="Pfam" id="PF18050">
    <property type="entry name" value="Cyclophil_like2"/>
    <property type="match status" value="1"/>
</dbReference>
<dbReference type="OrthoDB" id="5298378at2"/>
<protein>
    <recommendedName>
        <fullName evidence="3">Cyclophilin-like domain-containing protein</fullName>
    </recommendedName>
</protein>
<reference evidence="4 5" key="1">
    <citation type="submission" date="2016-09" db="EMBL/GenBank/DDBJ databases">
        <authorList>
            <person name="Capua I."/>
            <person name="De Benedictis P."/>
            <person name="Joannis T."/>
            <person name="Lombin L.H."/>
            <person name="Cattoli G."/>
        </authorList>
    </citation>
    <scope>NUCLEOTIDE SEQUENCE [LARGE SCALE GENOMIC DNA]</scope>
    <source>
        <strain evidence="4 5">ISLP-3</strain>
    </source>
</reference>
<proteinExistence type="predicted"/>
<evidence type="ECO:0000256" key="2">
    <source>
        <dbReference type="SAM" id="SignalP"/>
    </source>
</evidence>
<gene>
    <name evidence="4" type="ORF">SAMN05216410_3680</name>
</gene>
<keyword evidence="5" id="KW-1185">Reference proteome</keyword>
<dbReference type="Proteomes" id="UP000199039">
    <property type="component" value="Unassembled WGS sequence"/>
</dbReference>
<evidence type="ECO:0000313" key="5">
    <source>
        <dbReference type="Proteomes" id="UP000199039"/>
    </source>
</evidence>
<accession>A0A1G6WLN6</accession>
<evidence type="ECO:0000256" key="1">
    <source>
        <dbReference type="SAM" id="MobiDB-lite"/>
    </source>
</evidence>
<dbReference type="PROSITE" id="PS51257">
    <property type="entry name" value="PROKAR_LIPOPROTEIN"/>
    <property type="match status" value="1"/>
</dbReference>
<dbReference type="EMBL" id="FMYH01000009">
    <property type="protein sequence ID" value="SDD66870.1"/>
    <property type="molecule type" value="Genomic_DNA"/>
</dbReference>
<dbReference type="InterPro" id="IPR029000">
    <property type="entry name" value="Cyclophilin-like_dom_sf"/>
</dbReference>
<dbReference type="AlphaFoldDB" id="A0A1G6WLN6"/>
<feature type="chain" id="PRO_5039179435" description="Cyclophilin-like domain-containing protein" evidence="2">
    <location>
        <begin position="27"/>
        <end position="172"/>
    </location>
</feature>
<feature type="signal peptide" evidence="2">
    <location>
        <begin position="1"/>
        <end position="26"/>
    </location>
</feature>
<name>A0A1G6WLN6_9MICO</name>
<evidence type="ECO:0000313" key="4">
    <source>
        <dbReference type="EMBL" id="SDD66870.1"/>
    </source>
</evidence>
<feature type="region of interest" description="Disordered" evidence="1">
    <location>
        <begin position="25"/>
        <end position="47"/>
    </location>
</feature>
<dbReference type="SUPFAM" id="SSF50891">
    <property type="entry name" value="Cyclophilin-like"/>
    <property type="match status" value="1"/>
</dbReference>
<feature type="domain" description="Cyclophilin-like" evidence="3">
    <location>
        <begin position="65"/>
        <end position="168"/>
    </location>
</feature>